<protein>
    <submittedName>
        <fullName evidence="1">Uncharacterized protein</fullName>
    </submittedName>
</protein>
<accession>A0A811KDJ7</accession>
<proteinExistence type="predicted"/>
<dbReference type="Proteomes" id="UP000783686">
    <property type="component" value="Unassembled WGS sequence"/>
</dbReference>
<reference evidence="1" key="1">
    <citation type="submission" date="2020-09" db="EMBL/GenBank/DDBJ databases">
        <authorList>
            <person name="Kikuchi T."/>
        </authorList>
    </citation>
    <scope>NUCLEOTIDE SEQUENCE</scope>
    <source>
        <strain evidence="1">SH1</strain>
    </source>
</reference>
<dbReference type="EMBL" id="CAJFDH010000003">
    <property type="protein sequence ID" value="CAD5213813.1"/>
    <property type="molecule type" value="Genomic_DNA"/>
</dbReference>
<name>A0A811KDJ7_9BILA</name>
<dbReference type="EMBL" id="CAJFCW020000003">
    <property type="protein sequence ID" value="CAG9101614.1"/>
    <property type="molecule type" value="Genomic_DNA"/>
</dbReference>
<gene>
    <name evidence="1" type="ORF">BOKJ2_LOCUS5280</name>
</gene>
<sequence>MRRRRGCVCALLRRIRIVMTSPPKDSEDVLHVDEPEVSESDFANFIDHQIERLIKEERARSPELTTMEELNIAVAFCKRFLTDTNTDHEKRTQVMAKLVDLKLEQDQVEAIVAA</sequence>
<comment type="caution">
    <text evidence="1">The sequence shown here is derived from an EMBL/GenBank/DDBJ whole genome shotgun (WGS) entry which is preliminary data.</text>
</comment>
<dbReference type="AlphaFoldDB" id="A0A811KDJ7"/>
<evidence type="ECO:0000313" key="2">
    <source>
        <dbReference type="Proteomes" id="UP000614601"/>
    </source>
</evidence>
<organism evidence="1 2">
    <name type="scientific">Bursaphelenchus okinawaensis</name>
    <dbReference type="NCBI Taxonomy" id="465554"/>
    <lineage>
        <taxon>Eukaryota</taxon>
        <taxon>Metazoa</taxon>
        <taxon>Ecdysozoa</taxon>
        <taxon>Nematoda</taxon>
        <taxon>Chromadorea</taxon>
        <taxon>Rhabditida</taxon>
        <taxon>Tylenchina</taxon>
        <taxon>Tylenchomorpha</taxon>
        <taxon>Aphelenchoidea</taxon>
        <taxon>Aphelenchoididae</taxon>
        <taxon>Bursaphelenchus</taxon>
    </lineage>
</organism>
<evidence type="ECO:0000313" key="1">
    <source>
        <dbReference type="EMBL" id="CAD5213813.1"/>
    </source>
</evidence>
<dbReference type="Proteomes" id="UP000614601">
    <property type="component" value="Unassembled WGS sequence"/>
</dbReference>
<keyword evidence="2" id="KW-1185">Reference proteome</keyword>